<name>A0AAV2EW49_9ROSI</name>
<sequence>MHDDEEDSLRINRLVYMTCVLDPKRRPEYLTMMLEEMYGRSKGKALADEVKKEMAAMFEVYKLRYTPPPSESEHTTQTTPPTVTAGDSTSDKSSIMGGAFEARFQQKRKEQLRGGGVEVPVLSWTPI</sequence>
<feature type="compositionally biased region" description="Low complexity" evidence="1">
    <location>
        <begin position="75"/>
        <end position="84"/>
    </location>
</feature>
<gene>
    <name evidence="2" type="ORF">LTRI10_LOCUS30756</name>
</gene>
<protein>
    <submittedName>
        <fullName evidence="2">Uncharacterized protein</fullName>
    </submittedName>
</protein>
<evidence type="ECO:0000313" key="3">
    <source>
        <dbReference type="Proteomes" id="UP001497516"/>
    </source>
</evidence>
<organism evidence="2 3">
    <name type="scientific">Linum trigynum</name>
    <dbReference type="NCBI Taxonomy" id="586398"/>
    <lineage>
        <taxon>Eukaryota</taxon>
        <taxon>Viridiplantae</taxon>
        <taxon>Streptophyta</taxon>
        <taxon>Embryophyta</taxon>
        <taxon>Tracheophyta</taxon>
        <taxon>Spermatophyta</taxon>
        <taxon>Magnoliopsida</taxon>
        <taxon>eudicotyledons</taxon>
        <taxon>Gunneridae</taxon>
        <taxon>Pentapetalae</taxon>
        <taxon>rosids</taxon>
        <taxon>fabids</taxon>
        <taxon>Malpighiales</taxon>
        <taxon>Linaceae</taxon>
        <taxon>Linum</taxon>
    </lineage>
</organism>
<dbReference type="EMBL" id="OZ034818">
    <property type="protein sequence ID" value="CAL1389937.1"/>
    <property type="molecule type" value="Genomic_DNA"/>
</dbReference>
<reference evidence="2 3" key="1">
    <citation type="submission" date="2024-04" db="EMBL/GenBank/DDBJ databases">
        <authorList>
            <person name="Fracassetti M."/>
        </authorList>
    </citation>
    <scope>NUCLEOTIDE SEQUENCE [LARGE SCALE GENOMIC DNA]</scope>
</reference>
<evidence type="ECO:0000313" key="2">
    <source>
        <dbReference type="EMBL" id="CAL1389937.1"/>
    </source>
</evidence>
<keyword evidence="3" id="KW-1185">Reference proteome</keyword>
<dbReference type="Proteomes" id="UP001497516">
    <property type="component" value="Chromosome 5"/>
</dbReference>
<dbReference type="AlphaFoldDB" id="A0AAV2EW49"/>
<accession>A0AAV2EW49</accession>
<feature type="region of interest" description="Disordered" evidence="1">
    <location>
        <begin position="65"/>
        <end position="94"/>
    </location>
</feature>
<proteinExistence type="predicted"/>
<evidence type="ECO:0000256" key="1">
    <source>
        <dbReference type="SAM" id="MobiDB-lite"/>
    </source>
</evidence>